<dbReference type="EMBL" id="LIAE01005764">
    <property type="protein sequence ID" value="PAV93063.1"/>
    <property type="molecule type" value="Genomic_DNA"/>
</dbReference>
<evidence type="ECO:0000313" key="3">
    <source>
        <dbReference type="Proteomes" id="UP000218231"/>
    </source>
</evidence>
<reference evidence="2 3" key="1">
    <citation type="journal article" date="2017" name="Curr. Biol.">
        <title>Genome architecture and evolution of a unichromosomal asexual nematode.</title>
        <authorList>
            <person name="Fradin H."/>
            <person name="Zegar C."/>
            <person name="Gutwein M."/>
            <person name="Lucas J."/>
            <person name="Kovtun M."/>
            <person name="Corcoran D."/>
            <person name="Baugh L.R."/>
            <person name="Kiontke K."/>
            <person name="Gunsalus K."/>
            <person name="Fitch D.H."/>
            <person name="Piano F."/>
        </authorList>
    </citation>
    <scope>NUCLEOTIDE SEQUENCE [LARGE SCALE GENOMIC DNA]</scope>
    <source>
        <strain evidence="2">PF1309</strain>
    </source>
</reference>
<protein>
    <submittedName>
        <fullName evidence="2">Uncharacterized protein</fullName>
    </submittedName>
</protein>
<comment type="caution">
    <text evidence="2">The sequence shown here is derived from an EMBL/GenBank/DDBJ whole genome shotgun (WGS) entry which is preliminary data.</text>
</comment>
<keyword evidence="3" id="KW-1185">Reference proteome</keyword>
<sequence length="205" mass="22589">MSNSIPAVESEQRDMVHTKPSPIQSSIAAGSMVEIASNQSNSTFVQIPQGETITRQALDQMVEPEQFYDAYSEKPDQVSSPRTVTMLNSSPAAESGQRDMAHTKPSPTQSSIAITSNQSDLTFVQIPKGKTITRQALGRIAMVGDLYDAHTDCFCGRALFSSDLPENVIRLTDTQRTVCDYVIKDSIDDKFNKLDVEAELKVWLI</sequence>
<dbReference type="OrthoDB" id="8954335at2759"/>
<gene>
    <name evidence="2" type="ORF">WR25_20141</name>
</gene>
<dbReference type="AlphaFoldDB" id="A0A2A2M3T1"/>
<dbReference type="Proteomes" id="UP000218231">
    <property type="component" value="Unassembled WGS sequence"/>
</dbReference>
<name>A0A2A2M3T1_9BILA</name>
<proteinExistence type="predicted"/>
<accession>A0A2A2M3T1</accession>
<evidence type="ECO:0000256" key="1">
    <source>
        <dbReference type="SAM" id="MobiDB-lite"/>
    </source>
</evidence>
<organism evidence="2 3">
    <name type="scientific">Diploscapter pachys</name>
    <dbReference type="NCBI Taxonomy" id="2018661"/>
    <lineage>
        <taxon>Eukaryota</taxon>
        <taxon>Metazoa</taxon>
        <taxon>Ecdysozoa</taxon>
        <taxon>Nematoda</taxon>
        <taxon>Chromadorea</taxon>
        <taxon>Rhabditida</taxon>
        <taxon>Rhabditina</taxon>
        <taxon>Rhabditomorpha</taxon>
        <taxon>Rhabditoidea</taxon>
        <taxon>Rhabditidae</taxon>
        <taxon>Diploscapter</taxon>
    </lineage>
</organism>
<feature type="region of interest" description="Disordered" evidence="1">
    <location>
        <begin position="1"/>
        <end position="24"/>
    </location>
</feature>
<dbReference type="STRING" id="2018661.A0A2A2M3T1"/>
<feature type="compositionally biased region" description="Polar residues" evidence="1">
    <location>
        <begin position="77"/>
        <end position="92"/>
    </location>
</feature>
<evidence type="ECO:0000313" key="2">
    <source>
        <dbReference type="EMBL" id="PAV93063.1"/>
    </source>
</evidence>
<feature type="region of interest" description="Disordered" evidence="1">
    <location>
        <begin position="73"/>
        <end position="112"/>
    </location>
</feature>